<dbReference type="Proteomes" id="UP001521116">
    <property type="component" value="Unassembled WGS sequence"/>
</dbReference>
<evidence type="ECO:0000313" key="3">
    <source>
        <dbReference type="Proteomes" id="UP001521116"/>
    </source>
</evidence>
<feature type="compositionally biased region" description="Basic residues" evidence="1">
    <location>
        <begin position="177"/>
        <end position="186"/>
    </location>
</feature>
<dbReference type="EMBL" id="JAJVDC020000003">
    <property type="protein sequence ID" value="KAL1637566.1"/>
    <property type="molecule type" value="Genomic_DNA"/>
</dbReference>
<feature type="region of interest" description="Disordered" evidence="1">
    <location>
        <begin position="145"/>
        <end position="186"/>
    </location>
</feature>
<proteinExistence type="predicted"/>
<accession>A0ABR3TD98</accession>
<feature type="compositionally biased region" description="Polar residues" evidence="1">
    <location>
        <begin position="100"/>
        <end position="114"/>
    </location>
</feature>
<evidence type="ECO:0000313" key="2">
    <source>
        <dbReference type="EMBL" id="KAL1637566.1"/>
    </source>
</evidence>
<name>A0ABR3TD98_9PEZI</name>
<comment type="caution">
    <text evidence="2">The sequence shown here is derived from an EMBL/GenBank/DDBJ whole genome shotgun (WGS) entry which is preliminary data.</text>
</comment>
<keyword evidence="3" id="KW-1185">Reference proteome</keyword>
<feature type="region of interest" description="Disordered" evidence="1">
    <location>
        <begin position="72"/>
        <end position="131"/>
    </location>
</feature>
<evidence type="ECO:0000256" key="1">
    <source>
        <dbReference type="SAM" id="MobiDB-lite"/>
    </source>
</evidence>
<sequence length="302" mass="33948">MSAPSDDVFSTAPENTVPERDAFERDKKNEWGMIEREKKSLDEERAEAARLKRQLVMGISEYFFRKAELEGGLVPSSPRHQLAENAKDPEQPSKIPLRTKQGTLGLQKSPTSRSPDGHDDTANSRSPSPLSLAQFADDEEGHSALTLPKRKRGQPGKNAAPQVTTQDETSSELPSRQAKRRGRRKIYHQTAYGTKLPLVYLLSDGRMKVADQIQVEDPQGWNGNIRFIKDRQLVAPPRFRTGVEKKSKDCMASFFDLERKTKWSSGPEKRQACNDCQKSETPCIILDSTGTKMILLPRPDES</sequence>
<organism evidence="2 3">
    <name type="scientific">Neofusicoccum ribis</name>
    <dbReference type="NCBI Taxonomy" id="45134"/>
    <lineage>
        <taxon>Eukaryota</taxon>
        <taxon>Fungi</taxon>
        <taxon>Dikarya</taxon>
        <taxon>Ascomycota</taxon>
        <taxon>Pezizomycotina</taxon>
        <taxon>Dothideomycetes</taxon>
        <taxon>Dothideomycetes incertae sedis</taxon>
        <taxon>Botryosphaeriales</taxon>
        <taxon>Botryosphaeriaceae</taxon>
        <taxon>Neofusicoccum</taxon>
    </lineage>
</organism>
<gene>
    <name evidence="2" type="ORF">SLS56_000704</name>
</gene>
<reference evidence="2 3" key="1">
    <citation type="submission" date="2024-02" db="EMBL/GenBank/DDBJ databases">
        <title>De novo assembly and annotation of 12 fungi associated with fruit tree decline syndrome in Ontario, Canada.</title>
        <authorList>
            <person name="Sulman M."/>
            <person name="Ellouze W."/>
            <person name="Ilyukhin E."/>
        </authorList>
    </citation>
    <scope>NUCLEOTIDE SEQUENCE [LARGE SCALE GENOMIC DNA]</scope>
    <source>
        <strain evidence="2 3">M1-105</strain>
    </source>
</reference>
<feature type="compositionally biased region" description="Basic and acidic residues" evidence="1">
    <location>
        <begin position="81"/>
        <end position="91"/>
    </location>
</feature>
<feature type="compositionally biased region" description="Basic and acidic residues" evidence="1">
    <location>
        <begin position="17"/>
        <end position="43"/>
    </location>
</feature>
<feature type="compositionally biased region" description="Polar residues" evidence="1">
    <location>
        <begin position="161"/>
        <end position="174"/>
    </location>
</feature>
<protein>
    <submittedName>
        <fullName evidence="2">Uncharacterized protein</fullName>
    </submittedName>
</protein>
<feature type="region of interest" description="Disordered" evidence="1">
    <location>
        <begin position="1"/>
        <end position="43"/>
    </location>
</feature>